<accession>A0A1R3G1L2</accession>
<dbReference type="Gramene" id="OMO51968">
    <property type="protein sequence ID" value="OMO51968"/>
    <property type="gene ID" value="CCACVL1_29471"/>
</dbReference>
<gene>
    <name evidence="2" type="ORF">CCACVL1_29471</name>
</gene>
<dbReference type="AlphaFoldDB" id="A0A1R3G1L2"/>
<feature type="non-terminal residue" evidence="2">
    <location>
        <position position="1"/>
    </location>
</feature>
<evidence type="ECO:0000313" key="3">
    <source>
        <dbReference type="Proteomes" id="UP000188268"/>
    </source>
</evidence>
<proteinExistence type="predicted"/>
<sequence>TDENERKGGNVGEPCWKEKEKR</sequence>
<reference evidence="2 3" key="1">
    <citation type="submission" date="2013-09" db="EMBL/GenBank/DDBJ databases">
        <title>Corchorus capsularis genome sequencing.</title>
        <authorList>
            <person name="Alam M."/>
            <person name="Haque M.S."/>
            <person name="Islam M.S."/>
            <person name="Emdad E.M."/>
            <person name="Islam M.M."/>
            <person name="Ahmed B."/>
            <person name="Halim A."/>
            <person name="Hossen Q.M.M."/>
            <person name="Hossain M.Z."/>
            <person name="Ahmed R."/>
            <person name="Khan M.M."/>
            <person name="Islam R."/>
            <person name="Rashid M.M."/>
            <person name="Khan S.A."/>
            <person name="Rahman M.S."/>
            <person name="Alam M."/>
        </authorList>
    </citation>
    <scope>NUCLEOTIDE SEQUENCE [LARGE SCALE GENOMIC DNA]</scope>
    <source>
        <strain evidence="3">cv. CVL-1</strain>
        <tissue evidence="2">Whole seedling</tissue>
    </source>
</reference>
<evidence type="ECO:0000256" key="1">
    <source>
        <dbReference type="SAM" id="MobiDB-lite"/>
    </source>
</evidence>
<name>A0A1R3G1L2_COCAP</name>
<evidence type="ECO:0000313" key="2">
    <source>
        <dbReference type="EMBL" id="OMO51968.1"/>
    </source>
</evidence>
<keyword evidence="3" id="KW-1185">Reference proteome</keyword>
<comment type="caution">
    <text evidence="2">The sequence shown here is derived from an EMBL/GenBank/DDBJ whole genome shotgun (WGS) entry which is preliminary data.</text>
</comment>
<dbReference type="Proteomes" id="UP000188268">
    <property type="component" value="Unassembled WGS sequence"/>
</dbReference>
<protein>
    <submittedName>
        <fullName evidence="2">Uncharacterized protein</fullName>
    </submittedName>
</protein>
<dbReference type="EMBL" id="AWWV01015634">
    <property type="protein sequence ID" value="OMO51968.1"/>
    <property type="molecule type" value="Genomic_DNA"/>
</dbReference>
<organism evidence="2 3">
    <name type="scientific">Corchorus capsularis</name>
    <name type="common">Jute</name>
    <dbReference type="NCBI Taxonomy" id="210143"/>
    <lineage>
        <taxon>Eukaryota</taxon>
        <taxon>Viridiplantae</taxon>
        <taxon>Streptophyta</taxon>
        <taxon>Embryophyta</taxon>
        <taxon>Tracheophyta</taxon>
        <taxon>Spermatophyta</taxon>
        <taxon>Magnoliopsida</taxon>
        <taxon>eudicotyledons</taxon>
        <taxon>Gunneridae</taxon>
        <taxon>Pentapetalae</taxon>
        <taxon>rosids</taxon>
        <taxon>malvids</taxon>
        <taxon>Malvales</taxon>
        <taxon>Malvaceae</taxon>
        <taxon>Grewioideae</taxon>
        <taxon>Apeibeae</taxon>
        <taxon>Corchorus</taxon>
    </lineage>
</organism>
<feature type="region of interest" description="Disordered" evidence="1">
    <location>
        <begin position="1"/>
        <end position="22"/>
    </location>
</feature>